<evidence type="ECO:0000256" key="9">
    <source>
        <dbReference type="ARBA" id="ARBA00023163"/>
    </source>
</evidence>
<evidence type="ECO:0000256" key="10">
    <source>
        <dbReference type="ARBA" id="ARBA00023242"/>
    </source>
</evidence>
<evidence type="ECO:0000256" key="8">
    <source>
        <dbReference type="ARBA" id="ARBA00023159"/>
    </source>
</evidence>
<dbReference type="FunFam" id="1.10.10.60:FF:000007">
    <property type="entry name" value="Two-component response regulator"/>
    <property type="match status" value="1"/>
</dbReference>
<dbReference type="GO" id="GO:0080036">
    <property type="term" value="P:regulation of cytokinin-activated signaling pathway"/>
    <property type="evidence" value="ECO:0007669"/>
    <property type="project" value="UniProtKB-ARBA"/>
</dbReference>
<dbReference type="GO" id="GO:0003700">
    <property type="term" value="F:DNA-binding transcription factor activity"/>
    <property type="evidence" value="ECO:0007669"/>
    <property type="project" value="InterPro"/>
</dbReference>
<evidence type="ECO:0000256" key="6">
    <source>
        <dbReference type="ARBA" id="ARBA00023015"/>
    </source>
</evidence>
<evidence type="ECO:0000256" key="12">
    <source>
        <dbReference type="PROSITE-ProRule" id="PRU00169"/>
    </source>
</evidence>
<dbReference type="GO" id="GO:0010492">
    <property type="term" value="P:maintenance of shoot apical meristem identity"/>
    <property type="evidence" value="ECO:0007669"/>
    <property type="project" value="UniProtKB-ARBA"/>
</dbReference>
<keyword evidence="10" id="KW-0539">Nucleus</keyword>
<feature type="region of interest" description="Disordered" evidence="13">
    <location>
        <begin position="151"/>
        <end position="211"/>
    </location>
</feature>
<proteinExistence type="inferred from homology"/>
<dbReference type="InterPro" id="IPR009057">
    <property type="entry name" value="Homeodomain-like_sf"/>
</dbReference>
<evidence type="ECO:0000256" key="3">
    <source>
        <dbReference type="ARBA" id="ARBA00022553"/>
    </source>
</evidence>
<dbReference type="GO" id="GO:1990110">
    <property type="term" value="P:callus formation"/>
    <property type="evidence" value="ECO:0007669"/>
    <property type="project" value="UniProtKB-ARBA"/>
</dbReference>
<dbReference type="EMBL" id="JAYMYS010000001">
    <property type="protein sequence ID" value="KAK7411608.1"/>
    <property type="molecule type" value="Genomic_DNA"/>
</dbReference>
<evidence type="ECO:0000256" key="7">
    <source>
        <dbReference type="ARBA" id="ARBA00023125"/>
    </source>
</evidence>
<evidence type="ECO:0000256" key="2">
    <source>
        <dbReference type="ARBA" id="ARBA00006015"/>
    </source>
</evidence>
<evidence type="ECO:0000256" key="1">
    <source>
        <dbReference type="ARBA" id="ARBA00004123"/>
    </source>
</evidence>
<dbReference type="SUPFAM" id="SSF46689">
    <property type="entry name" value="Homeodomain-like"/>
    <property type="match status" value="1"/>
</dbReference>
<comment type="subunit">
    <text evidence="11">Binds the target DNA as a monomer.</text>
</comment>
<keyword evidence="4" id="KW-0932">Cytokinin signaling pathway</keyword>
<dbReference type="GO" id="GO:0031537">
    <property type="term" value="P:regulation of anthocyanin metabolic process"/>
    <property type="evidence" value="ECO:0007669"/>
    <property type="project" value="UniProtKB-ARBA"/>
</dbReference>
<accession>A0AAN9T0V5</accession>
<comment type="similarity">
    <text evidence="2">Belongs to the ARR family. Type-B subfamily.</text>
</comment>
<dbReference type="InterPro" id="IPR001005">
    <property type="entry name" value="SANT/Myb"/>
</dbReference>
<evidence type="ECO:0000259" key="15">
    <source>
        <dbReference type="PROSITE" id="PS51294"/>
    </source>
</evidence>
<keyword evidence="7" id="KW-0238">DNA-binding</keyword>
<keyword evidence="3 12" id="KW-0597">Phosphoprotein</keyword>
<dbReference type="GO" id="GO:0003677">
    <property type="term" value="F:DNA binding"/>
    <property type="evidence" value="ECO:0007669"/>
    <property type="project" value="UniProtKB-KW"/>
</dbReference>
<evidence type="ECO:0000256" key="5">
    <source>
        <dbReference type="ARBA" id="ARBA00023012"/>
    </source>
</evidence>
<dbReference type="Gene3D" id="3.40.50.2300">
    <property type="match status" value="1"/>
</dbReference>
<dbReference type="PANTHER" id="PTHR43874">
    <property type="entry name" value="TWO-COMPONENT RESPONSE REGULATOR"/>
    <property type="match status" value="1"/>
</dbReference>
<name>A0AAN9T0V5_PSOTE</name>
<dbReference type="GO" id="GO:0010082">
    <property type="term" value="P:regulation of root meristem growth"/>
    <property type="evidence" value="ECO:0007669"/>
    <property type="project" value="UniProtKB-ARBA"/>
</dbReference>
<dbReference type="PANTHER" id="PTHR43874:SF205">
    <property type="entry name" value="TWO-COMPONENT RESPONSE REGULATOR ORR23"/>
    <property type="match status" value="1"/>
</dbReference>
<dbReference type="GO" id="GO:0080113">
    <property type="term" value="P:regulation of seed growth"/>
    <property type="evidence" value="ECO:0007669"/>
    <property type="project" value="UniProtKB-ARBA"/>
</dbReference>
<comment type="caution">
    <text evidence="16">The sequence shown here is derived from an EMBL/GenBank/DDBJ whole genome shotgun (WGS) entry which is preliminary data.</text>
</comment>
<feature type="compositionally biased region" description="Acidic residues" evidence="13">
    <location>
        <begin position="190"/>
        <end position="206"/>
    </location>
</feature>
<keyword evidence="9" id="KW-0804">Transcription</keyword>
<dbReference type="CDD" id="cd17584">
    <property type="entry name" value="REC_typeB_ARR-like"/>
    <property type="match status" value="1"/>
</dbReference>
<dbReference type="FunFam" id="3.40.50.2300:FF:000132">
    <property type="entry name" value="Two-component response regulator"/>
    <property type="match status" value="1"/>
</dbReference>
<dbReference type="Pfam" id="PF00249">
    <property type="entry name" value="Myb_DNA-binding"/>
    <property type="match status" value="1"/>
</dbReference>
<keyword evidence="17" id="KW-1185">Reference proteome</keyword>
<dbReference type="InterPro" id="IPR017053">
    <property type="entry name" value="Response_reg_B-typ_pln"/>
</dbReference>
<dbReference type="GO" id="GO:0009414">
    <property type="term" value="P:response to water deprivation"/>
    <property type="evidence" value="ECO:0007669"/>
    <property type="project" value="UniProtKB-ARBA"/>
</dbReference>
<evidence type="ECO:0000256" key="4">
    <source>
        <dbReference type="ARBA" id="ARBA00022864"/>
    </source>
</evidence>
<reference evidence="16 17" key="1">
    <citation type="submission" date="2024-01" db="EMBL/GenBank/DDBJ databases">
        <title>The genomes of 5 underutilized Papilionoideae crops provide insights into root nodulation and disease resistanc.</title>
        <authorList>
            <person name="Jiang F."/>
        </authorList>
    </citation>
    <scope>NUCLEOTIDE SEQUENCE [LARGE SCALE GENOMIC DNA]</scope>
    <source>
        <strain evidence="16">DUOXIRENSHENG_FW03</strain>
        <tissue evidence="16">Leaves</tissue>
    </source>
</reference>
<dbReference type="Gene3D" id="1.10.10.60">
    <property type="entry name" value="Homeodomain-like"/>
    <property type="match status" value="1"/>
</dbReference>
<keyword evidence="5" id="KW-0902">Two-component regulatory system</keyword>
<evidence type="ECO:0000313" key="16">
    <source>
        <dbReference type="EMBL" id="KAK7411608.1"/>
    </source>
</evidence>
<sequence length="704" mass="77200">MAVENQRGHLGDKDGSGDPFPVGMRVLAVDDDPICLKVLETLLRKCQYHVTTTNQAVEALKMLRENRNKFDLVISDVNMPDMDGFKLLELVGLEMDLPVIMLSSDSDTKLVMKGVTHGACDYLLKPVRIEELKNIWQHVVRRRNFDCRDQNKASNEEKAPNIVGESSQGLRSENSADQSKRLGKKRKDQSEEEEEDGEGNGDDEDPSAQKKPRVVWSVELHRKFVAAVNQLGLDKAVPKKILDLMNVEGLTRENVASHLQKYRLYLKKAAQQANMVAALGGSDSYLRMGSIDGYGDFCTSSASGRISNSTLPSYASSGIFSRLNSPAGLNMRGISTSALIRPVQSQSINSSLNTLGNIQPSIFPTNQSSSLLHGIPTSIELNQSKQSNSPTGISQLNQVDLSGFTVASSFPDSRAAVNGPNNSLPCVPNNHLMLQGNPQQTHSPGAFRNQSSVRVASLSGESFDMGMCGPSNLLDYNRCNENWQNAAQLSKFPANSLPLCEPFSNDQLPPTSINASNSSTPIGNSPVDFSSRTRMTIPVPLDDARNELRCQEGLIGNIVQPSSYAPQQRWEEHKLDYNQNMSRPFNPVNSHASHSGVTSSMGHGLNQNNTICSNRFDASLVGQLNGPSPSISRCTEVEKFSSDIRLKQNETYILEQMKSQDGYMQNTFGTLDDIMGAMVKREQNELTLLDGEMGFDAYPVGSCN</sequence>
<protein>
    <recommendedName>
        <fullName evidence="18">Two-component response regulator</fullName>
    </recommendedName>
</protein>
<dbReference type="PIRSF" id="PIRSF036392">
    <property type="entry name" value="RR_ARR_type-B"/>
    <property type="match status" value="1"/>
</dbReference>
<organism evidence="16 17">
    <name type="scientific">Psophocarpus tetragonolobus</name>
    <name type="common">Winged bean</name>
    <name type="synonym">Dolichos tetragonolobus</name>
    <dbReference type="NCBI Taxonomy" id="3891"/>
    <lineage>
        <taxon>Eukaryota</taxon>
        <taxon>Viridiplantae</taxon>
        <taxon>Streptophyta</taxon>
        <taxon>Embryophyta</taxon>
        <taxon>Tracheophyta</taxon>
        <taxon>Spermatophyta</taxon>
        <taxon>Magnoliopsida</taxon>
        <taxon>eudicotyledons</taxon>
        <taxon>Gunneridae</taxon>
        <taxon>Pentapetalae</taxon>
        <taxon>rosids</taxon>
        <taxon>fabids</taxon>
        <taxon>Fabales</taxon>
        <taxon>Fabaceae</taxon>
        <taxon>Papilionoideae</taxon>
        <taxon>50 kb inversion clade</taxon>
        <taxon>NPAAA clade</taxon>
        <taxon>indigoferoid/millettioid clade</taxon>
        <taxon>Phaseoleae</taxon>
        <taxon>Psophocarpus</taxon>
    </lineage>
</organism>
<dbReference type="InterPro" id="IPR006447">
    <property type="entry name" value="Myb_dom_plants"/>
</dbReference>
<dbReference type="InterPro" id="IPR017930">
    <property type="entry name" value="Myb_dom"/>
</dbReference>
<evidence type="ECO:0000256" key="13">
    <source>
        <dbReference type="SAM" id="MobiDB-lite"/>
    </source>
</evidence>
<evidence type="ECO:0000256" key="11">
    <source>
        <dbReference type="ARBA" id="ARBA00061767"/>
    </source>
</evidence>
<feature type="modified residue" description="4-aspartylphosphate" evidence="12">
    <location>
        <position position="76"/>
    </location>
</feature>
<dbReference type="AlphaFoldDB" id="A0AAN9T0V5"/>
<comment type="subcellular location">
    <subcellularLocation>
        <location evidence="1">Nucleus</location>
    </subcellularLocation>
</comment>
<feature type="domain" description="HTH myb-type" evidence="15">
    <location>
        <begin position="208"/>
        <end position="267"/>
    </location>
</feature>
<dbReference type="Proteomes" id="UP001386955">
    <property type="component" value="Unassembled WGS sequence"/>
</dbReference>
<gene>
    <name evidence="16" type="ORF">VNO78_03043</name>
</gene>
<dbReference type="GO" id="GO:0009736">
    <property type="term" value="P:cytokinin-activated signaling pathway"/>
    <property type="evidence" value="ECO:0007669"/>
    <property type="project" value="UniProtKB-KW"/>
</dbReference>
<dbReference type="InterPro" id="IPR001789">
    <property type="entry name" value="Sig_transdc_resp-reg_receiver"/>
</dbReference>
<feature type="compositionally biased region" description="Polar residues" evidence="13">
    <location>
        <begin position="164"/>
        <end position="177"/>
    </location>
</feature>
<dbReference type="PROSITE" id="PS51294">
    <property type="entry name" value="HTH_MYB"/>
    <property type="match status" value="1"/>
</dbReference>
<dbReference type="GO" id="GO:0005634">
    <property type="term" value="C:nucleus"/>
    <property type="evidence" value="ECO:0007669"/>
    <property type="project" value="UniProtKB-SubCell"/>
</dbReference>
<keyword evidence="6" id="KW-0805">Transcription regulation</keyword>
<dbReference type="Pfam" id="PF00072">
    <property type="entry name" value="Response_reg"/>
    <property type="match status" value="1"/>
</dbReference>
<evidence type="ECO:0000313" key="17">
    <source>
        <dbReference type="Proteomes" id="UP001386955"/>
    </source>
</evidence>
<dbReference type="GO" id="GO:0080022">
    <property type="term" value="P:primary root development"/>
    <property type="evidence" value="ECO:0007669"/>
    <property type="project" value="UniProtKB-ARBA"/>
</dbReference>
<dbReference type="InterPro" id="IPR011006">
    <property type="entry name" value="CheY-like_superfamily"/>
</dbReference>
<keyword evidence="8" id="KW-0010">Activator</keyword>
<dbReference type="NCBIfam" id="TIGR01557">
    <property type="entry name" value="myb_SHAQKYF"/>
    <property type="match status" value="1"/>
</dbReference>
<dbReference type="PROSITE" id="PS50110">
    <property type="entry name" value="RESPONSE_REGULATORY"/>
    <property type="match status" value="1"/>
</dbReference>
<dbReference type="GO" id="GO:0000160">
    <property type="term" value="P:phosphorelay signal transduction system"/>
    <property type="evidence" value="ECO:0007669"/>
    <property type="project" value="UniProtKB-KW"/>
</dbReference>
<evidence type="ECO:0000259" key="14">
    <source>
        <dbReference type="PROSITE" id="PS50110"/>
    </source>
</evidence>
<dbReference type="InterPro" id="IPR045279">
    <property type="entry name" value="ARR-like"/>
</dbReference>
<evidence type="ECO:0008006" key="18">
    <source>
        <dbReference type="Google" id="ProtNLM"/>
    </source>
</evidence>
<dbReference type="SUPFAM" id="SSF52172">
    <property type="entry name" value="CheY-like"/>
    <property type="match status" value="1"/>
</dbReference>
<dbReference type="SMART" id="SM00448">
    <property type="entry name" value="REC"/>
    <property type="match status" value="1"/>
</dbReference>
<dbReference type="GO" id="GO:0010380">
    <property type="term" value="P:regulation of chlorophyll biosynthetic process"/>
    <property type="evidence" value="ECO:0007669"/>
    <property type="project" value="UniProtKB-ARBA"/>
</dbReference>
<feature type="region of interest" description="Disordered" evidence="13">
    <location>
        <begin position="512"/>
        <end position="531"/>
    </location>
</feature>
<feature type="domain" description="Response regulatory" evidence="14">
    <location>
        <begin position="25"/>
        <end position="140"/>
    </location>
</feature>